<evidence type="ECO:0000256" key="15">
    <source>
        <dbReference type="PIRSR" id="PIRSR600823-4"/>
    </source>
</evidence>
<dbReference type="GO" id="GO:0005576">
    <property type="term" value="C:extracellular region"/>
    <property type="evidence" value="ECO:0007669"/>
    <property type="project" value="UniProtKB-SubCell"/>
</dbReference>
<dbReference type="FunFam" id="1.10.520.10:FF:000001">
    <property type="entry name" value="Peroxidase"/>
    <property type="match status" value="1"/>
</dbReference>
<feature type="binding site" evidence="14">
    <location>
        <position position="76"/>
    </location>
    <ligand>
        <name>Ca(2+)</name>
        <dbReference type="ChEBI" id="CHEBI:29108"/>
        <label>1</label>
    </ligand>
</feature>
<feature type="disulfide bond" evidence="16">
    <location>
        <begin position="204"/>
        <end position="236"/>
    </location>
</feature>
<keyword evidence="9 16" id="KW-1015">Disulfide bond</keyword>
<proteinExistence type="inferred from homology"/>
<dbReference type="Gene3D" id="1.10.420.10">
    <property type="entry name" value="Peroxidase, domain 2"/>
    <property type="match status" value="1"/>
</dbReference>
<dbReference type="OMA" id="AFIHINA"/>
<dbReference type="GO" id="GO:0006979">
    <property type="term" value="P:response to oxidative stress"/>
    <property type="evidence" value="ECO:0007669"/>
    <property type="project" value="UniProtKB-UniRule"/>
</dbReference>
<dbReference type="Pfam" id="PF00141">
    <property type="entry name" value="peroxidase"/>
    <property type="match status" value="1"/>
</dbReference>
<dbReference type="InParanoid" id="D8S6M6"/>
<evidence type="ECO:0000256" key="14">
    <source>
        <dbReference type="PIRSR" id="PIRSR600823-3"/>
    </source>
</evidence>
<dbReference type="InterPro" id="IPR033905">
    <property type="entry name" value="Secretory_peroxidase"/>
</dbReference>
<keyword evidence="11 17" id="KW-0376">Hydrogen peroxide</keyword>
<evidence type="ECO:0000256" key="5">
    <source>
        <dbReference type="ARBA" id="ARBA00022723"/>
    </source>
</evidence>
<dbReference type="GO" id="GO:0004601">
    <property type="term" value="F:peroxidase activity"/>
    <property type="evidence" value="ECO:0000318"/>
    <property type="project" value="GO_Central"/>
</dbReference>
<evidence type="ECO:0000256" key="9">
    <source>
        <dbReference type="ARBA" id="ARBA00023157"/>
    </source>
</evidence>
<evidence type="ECO:0000256" key="2">
    <source>
        <dbReference type="ARBA" id="ARBA00012313"/>
    </source>
</evidence>
<dbReference type="Gene3D" id="1.10.520.10">
    <property type="match status" value="1"/>
</dbReference>
<feature type="binding site" evidence="14">
    <location>
        <position position="78"/>
    </location>
    <ligand>
        <name>Ca(2+)</name>
        <dbReference type="ChEBI" id="CHEBI:29108"/>
        <label>1</label>
    </ligand>
</feature>
<feature type="binding site" evidence="14">
    <location>
        <position position="80"/>
    </location>
    <ligand>
        <name>Ca(2+)</name>
        <dbReference type="ChEBI" id="CHEBI:29108"/>
        <label>1</label>
    </ligand>
</feature>
<feature type="active site" description="Proton acceptor" evidence="12">
    <location>
        <position position="70"/>
    </location>
</feature>
<feature type="binding site" evidence="14">
    <location>
        <position position="198"/>
    </location>
    <ligand>
        <name>Ca(2+)</name>
        <dbReference type="ChEBI" id="CHEBI:29108"/>
        <label>2</label>
    </ligand>
</feature>
<dbReference type="PROSITE" id="PS50873">
    <property type="entry name" value="PEROXIDASE_4"/>
    <property type="match status" value="1"/>
</dbReference>
<dbReference type="GO" id="GO:0046872">
    <property type="term" value="F:metal ion binding"/>
    <property type="evidence" value="ECO:0007669"/>
    <property type="project" value="UniProtKB-UniRule"/>
</dbReference>
<feature type="site" description="Transition state stabilizer" evidence="15">
    <location>
        <position position="66"/>
    </location>
</feature>
<feature type="binding site" evidence="14">
    <location>
        <position position="74"/>
    </location>
    <ligand>
        <name>Ca(2+)</name>
        <dbReference type="ChEBI" id="CHEBI:29108"/>
        <label>1</label>
    </ligand>
</feature>
<evidence type="ECO:0000256" key="8">
    <source>
        <dbReference type="ARBA" id="ARBA00023004"/>
    </source>
</evidence>
<keyword evidence="17" id="KW-0964">Secreted</keyword>
<comment type="subcellular location">
    <subcellularLocation>
        <location evidence="17">Secreted</location>
    </subcellularLocation>
</comment>
<feature type="domain" description="Plant heme peroxidase family profile" evidence="18">
    <location>
        <begin position="29"/>
        <end position="329"/>
    </location>
</feature>
<comment type="cofactor">
    <cofactor evidence="14 17">
        <name>heme b</name>
        <dbReference type="ChEBI" id="CHEBI:60344"/>
    </cofactor>
    <text evidence="14 17">Binds 1 heme b (iron(II)-protoporphyrin IX) group per subunit.</text>
</comment>
<comment type="catalytic activity">
    <reaction evidence="1 17">
        <text>2 a phenolic donor + H2O2 = 2 a phenolic radical donor + 2 H2O</text>
        <dbReference type="Rhea" id="RHEA:56136"/>
        <dbReference type="ChEBI" id="CHEBI:15377"/>
        <dbReference type="ChEBI" id="CHEBI:16240"/>
        <dbReference type="ChEBI" id="CHEBI:139520"/>
        <dbReference type="ChEBI" id="CHEBI:139521"/>
        <dbReference type="EC" id="1.11.1.7"/>
    </reaction>
</comment>
<feature type="binding site" evidence="13">
    <location>
        <position position="167"/>
    </location>
    <ligand>
        <name>substrate</name>
    </ligand>
</feature>
<dbReference type="EMBL" id="GL377604">
    <property type="protein sequence ID" value="EFJ19829.1"/>
    <property type="molecule type" value="Genomic_DNA"/>
</dbReference>
<evidence type="ECO:0000256" key="16">
    <source>
        <dbReference type="PIRSR" id="PIRSR600823-5"/>
    </source>
</evidence>
<dbReference type="InterPro" id="IPR000823">
    <property type="entry name" value="Peroxidase_pln"/>
</dbReference>
<keyword evidence="17" id="KW-0732">Signal</keyword>
<name>D8S6M6_SELML</name>
<evidence type="ECO:0000256" key="7">
    <source>
        <dbReference type="ARBA" id="ARBA00023002"/>
    </source>
</evidence>
<dbReference type="AlphaFoldDB" id="D8S6M6"/>
<protein>
    <recommendedName>
        <fullName evidence="2 17">Peroxidase</fullName>
        <ecNumber evidence="2 17">1.11.1.7</ecNumber>
    </recommendedName>
</protein>
<dbReference type="PRINTS" id="PR00458">
    <property type="entry name" value="PEROXIDASE"/>
</dbReference>
<accession>D8S6M6</accession>
<feature type="binding site" evidence="14">
    <location>
        <position position="250"/>
    </location>
    <ligand>
        <name>Ca(2+)</name>
        <dbReference type="ChEBI" id="CHEBI:29108"/>
        <label>2</label>
    </ligand>
</feature>
<dbReference type="GO" id="GO:0020037">
    <property type="term" value="F:heme binding"/>
    <property type="evidence" value="ECO:0007669"/>
    <property type="project" value="UniProtKB-UniRule"/>
</dbReference>
<feature type="signal peptide" evidence="17">
    <location>
        <begin position="1"/>
        <end position="28"/>
    </location>
</feature>
<feature type="binding site" description="axial binding residue" evidence="14">
    <location>
        <position position="197"/>
    </location>
    <ligand>
        <name>heme b</name>
        <dbReference type="ChEBI" id="CHEBI:60344"/>
    </ligand>
    <ligandPart>
        <name>Fe</name>
        <dbReference type="ChEBI" id="CHEBI:18248"/>
    </ligandPart>
</feature>
<dbReference type="PANTHER" id="PTHR31388">
    <property type="entry name" value="PEROXIDASE 72-RELATED"/>
    <property type="match status" value="1"/>
</dbReference>
<dbReference type="SUPFAM" id="SSF48113">
    <property type="entry name" value="Heme-dependent peroxidases"/>
    <property type="match status" value="1"/>
</dbReference>
<gene>
    <name evidence="19" type="ORF">SELMODRAFT_418626</name>
</gene>
<dbReference type="CDD" id="cd00693">
    <property type="entry name" value="secretory_peroxidase"/>
    <property type="match status" value="1"/>
</dbReference>
<keyword evidence="6 14" id="KW-0106">Calcium</keyword>
<evidence type="ECO:0000313" key="19">
    <source>
        <dbReference type="EMBL" id="EFJ19829.1"/>
    </source>
</evidence>
<dbReference type="OrthoDB" id="2113341at2759"/>
<sequence>MAKSCSSSPFQSLIIFLFLVSMCGMAFGQLSTTFYASTCPNLVQIVSGVVRRAVASEPRMAASLLRLHFHDCFVQGCDASLLLDDASGFTGEKSALPNQNSVRGFNVIDNIKTAVERQCPNVVSCADIVTLAAREGVTALQGPSWPVVLGRRDSTTASLSSANNDIPAPTSSASQLLSKFQAKGLSAQDLVATSGGHTIGQARCVTFRDRLYNFSSSGRPDPNLNALFLSRLQQQCTQSSASDNSLSPLDVRSANVFDNAYFVNLQFNRGLLNSDQVLSAGSTQALVNAYAGNNRRFFADFASAMVNMGNISPLTGSAGEIRKSCRARN</sequence>
<dbReference type="PROSITE" id="PS00436">
    <property type="entry name" value="PEROXIDASE_2"/>
    <property type="match status" value="1"/>
</dbReference>
<evidence type="ECO:0000256" key="1">
    <source>
        <dbReference type="ARBA" id="ARBA00000189"/>
    </source>
</evidence>
<feature type="chain" id="PRO_5005127316" description="Peroxidase" evidence="17">
    <location>
        <begin position="29"/>
        <end position="329"/>
    </location>
</feature>
<keyword evidence="4 17" id="KW-0349">Heme</keyword>
<evidence type="ECO:0000256" key="11">
    <source>
        <dbReference type="ARBA" id="ARBA00023324"/>
    </source>
</evidence>
<dbReference type="PANTHER" id="PTHR31388:SF5">
    <property type="entry name" value="PEROXIDASE"/>
    <property type="match status" value="1"/>
</dbReference>
<dbReference type="STRING" id="88036.D8S6M6"/>
<evidence type="ECO:0000256" key="12">
    <source>
        <dbReference type="PIRSR" id="PIRSR600823-1"/>
    </source>
</evidence>
<keyword evidence="3 17" id="KW-0575">Peroxidase</keyword>
<feature type="disulfide bond" evidence="16">
    <location>
        <begin position="39"/>
        <end position="119"/>
    </location>
</feature>
<dbReference type="HOGENOM" id="CLU_010543_0_1_1"/>
<organism evidence="20">
    <name type="scientific">Selaginella moellendorffii</name>
    <name type="common">Spikemoss</name>
    <dbReference type="NCBI Taxonomy" id="88036"/>
    <lineage>
        <taxon>Eukaryota</taxon>
        <taxon>Viridiplantae</taxon>
        <taxon>Streptophyta</taxon>
        <taxon>Embryophyta</taxon>
        <taxon>Tracheophyta</taxon>
        <taxon>Lycopodiopsida</taxon>
        <taxon>Selaginellales</taxon>
        <taxon>Selaginellaceae</taxon>
        <taxon>Selaginella</taxon>
    </lineage>
</organism>
<dbReference type="Proteomes" id="UP000001514">
    <property type="component" value="Unassembled WGS sequence"/>
</dbReference>
<keyword evidence="10" id="KW-0325">Glycoprotein</keyword>
<dbReference type="FunFam" id="1.10.420.10:FF:000001">
    <property type="entry name" value="Peroxidase"/>
    <property type="match status" value="1"/>
</dbReference>
<dbReference type="eggNOG" id="ENOG502QT8W">
    <property type="taxonomic scope" value="Eukaryota"/>
</dbReference>
<evidence type="ECO:0000313" key="20">
    <source>
        <dbReference type="Proteomes" id="UP000001514"/>
    </source>
</evidence>
<dbReference type="GO" id="GO:0042744">
    <property type="term" value="P:hydrogen peroxide catabolic process"/>
    <property type="evidence" value="ECO:0007669"/>
    <property type="project" value="UniProtKB-KW"/>
</dbReference>
<feature type="binding site" evidence="14">
    <location>
        <position position="258"/>
    </location>
    <ligand>
        <name>Ca(2+)</name>
        <dbReference type="ChEBI" id="CHEBI:29108"/>
        <label>2</label>
    </ligand>
</feature>
<dbReference type="KEGG" id="smo:SELMODRAFT_418626"/>
<comment type="cofactor">
    <cofactor evidence="14 17">
        <name>Ca(2+)</name>
        <dbReference type="ChEBI" id="CHEBI:29108"/>
    </cofactor>
    <text evidence="14 17">Binds 2 calcium ions per subunit.</text>
</comment>
<keyword evidence="5 14" id="KW-0479">Metal-binding</keyword>
<keyword evidence="20" id="KW-1185">Reference proteome</keyword>
<dbReference type="InterPro" id="IPR010255">
    <property type="entry name" value="Haem_peroxidase_sf"/>
</dbReference>
<reference evidence="19 20" key="1">
    <citation type="journal article" date="2011" name="Science">
        <title>The Selaginella genome identifies genetic changes associated with the evolution of vascular plants.</title>
        <authorList>
            <person name="Banks J.A."/>
            <person name="Nishiyama T."/>
            <person name="Hasebe M."/>
            <person name="Bowman J.L."/>
            <person name="Gribskov M."/>
            <person name="dePamphilis C."/>
            <person name="Albert V.A."/>
            <person name="Aono N."/>
            <person name="Aoyama T."/>
            <person name="Ambrose B.A."/>
            <person name="Ashton N.W."/>
            <person name="Axtell M.J."/>
            <person name="Barker E."/>
            <person name="Barker M.S."/>
            <person name="Bennetzen J.L."/>
            <person name="Bonawitz N.D."/>
            <person name="Chapple C."/>
            <person name="Cheng C."/>
            <person name="Correa L.G."/>
            <person name="Dacre M."/>
            <person name="DeBarry J."/>
            <person name="Dreyer I."/>
            <person name="Elias M."/>
            <person name="Engstrom E.M."/>
            <person name="Estelle M."/>
            <person name="Feng L."/>
            <person name="Finet C."/>
            <person name="Floyd S.K."/>
            <person name="Frommer W.B."/>
            <person name="Fujita T."/>
            <person name="Gramzow L."/>
            <person name="Gutensohn M."/>
            <person name="Harholt J."/>
            <person name="Hattori M."/>
            <person name="Heyl A."/>
            <person name="Hirai T."/>
            <person name="Hiwatashi Y."/>
            <person name="Ishikawa M."/>
            <person name="Iwata M."/>
            <person name="Karol K.G."/>
            <person name="Koehler B."/>
            <person name="Kolukisaoglu U."/>
            <person name="Kubo M."/>
            <person name="Kurata T."/>
            <person name="Lalonde S."/>
            <person name="Li K."/>
            <person name="Li Y."/>
            <person name="Litt A."/>
            <person name="Lyons E."/>
            <person name="Manning G."/>
            <person name="Maruyama T."/>
            <person name="Michael T.P."/>
            <person name="Mikami K."/>
            <person name="Miyazaki S."/>
            <person name="Morinaga S."/>
            <person name="Murata T."/>
            <person name="Mueller-Roeber B."/>
            <person name="Nelson D.R."/>
            <person name="Obara M."/>
            <person name="Oguri Y."/>
            <person name="Olmstead R.G."/>
            <person name="Onodera N."/>
            <person name="Petersen B.L."/>
            <person name="Pils B."/>
            <person name="Prigge M."/>
            <person name="Rensing S.A."/>
            <person name="Riano-Pachon D.M."/>
            <person name="Roberts A.W."/>
            <person name="Sato Y."/>
            <person name="Scheller H.V."/>
            <person name="Schulz B."/>
            <person name="Schulz C."/>
            <person name="Shakirov E.V."/>
            <person name="Shibagaki N."/>
            <person name="Shinohara N."/>
            <person name="Shippen D.E."/>
            <person name="Soerensen I."/>
            <person name="Sotooka R."/>
            <person name="Sugimoto N."/>
            <person name="Sugita M."/>
            <person name="Sumikawa N."/>
            <person name="Tanurdzic M."/>
            <person name="Theissen G."/>
            <person name="Ulvskov P."/>
            <person name="Wakazuki S."/>
            <person name="Weng J.K."/>
            <person name="Willats W.W."/>
            <person name="Wipf D."/>
            <person name="Wolf P.G."/>
            <person name="Yang L."/>
            <person name="Zimmer A.D."/>
            <person name="Zhu Q."/>
            <person name="Mitros T."/>
            <person name="Hellsten U."/>
            <person name="Loque D."/>
            <person name="Otillar R."/>
            <person name="Salamov A."/>
            <person name="Schmutz J."/>
            <person name="Shapiro H."/>
            <person name="Lindquist E."/>
            <person name="Lucas S."/>
            <person name="Rokhsar D."/>
            <person name="Grigoriev I.V."/>
        </authorList>
    </citation>
    <scope>NUCLEOTIDE SEQUENCE [LARGE SCALE GENOMIC DNA]</scope>
</reference>
<feature type="binding site" evidence="14">
    <location>
        <position position="71"/>
    </location>
    <ligand>
        <name>Ca(2+)</name>
        <dbReference type="ChEBI" id="CHEBI:29108"/>
        <label>1</label>
    </ligand>
</feature>
<evidence type="ECO:0000256" key="13">
    <source>
        <dbReference type="PIRSR" id="PIRSR600823-2"/>
    </source>
</evidence>
<evidence type="ECO:0000256" key="4">
    <source>
        <dbReference type="ARBA" id="ARBA00022617"/>
    </source>
</evidence>
<comment type="similarity">
    <text evidence="17">Belongs to the peroxidase family. Classical plant (class III) peroxidase subfamily.</text>
</comment>
<dbReference type="PRINTS" id="PR00461">
    <property type="entry name" value="PLPEROXIDASE"/>
</dbReference>
<keyword evidence="8 14" id="KW-0408">Iron</keyword>
<feature type="disulfide bond" evidence="16">
    <location>
        <begin position="125"/>
        <end position="325"/>
    </location>
</feature>
<evidence type="ECO:0000259" key="18">
    <source>
        <dbReference type="PROSITE" id="PS50873"/>
    </source>
</evidence>
<dbReference type="Gramene" id="EFJ19829">
    <property type="protein sequence ID" value="EFJ19829"/>
    <property type="gene ID" value="SELMODRAFT_418626"/>
</dbReference>
<feature type="disulfide bond" evidence="16">
    <location>
        <begin position="72"/>
        <end position="77"/>
    </location>
</feature>
<comment type="function">
    <text evidence="17">Removal of H(2)O(2), oxidation of toxic reductants, biosynthesis and degradation of lignin, suberization, auxin catabolism, response to environmental stresses such as wounding, pathogen attack and oxidative stress.</text>
</comment>
<dbReference type="InterPro" id="IPR002016">
    <property type="entry name" value="Haem_peroxidase"/>
</dbReference>
<evidence type="ECO:0000256" key="3">
    <source>
        <dbReference type="ARBA" id="ARBA00022559"/>
    </source>
</evidence>
<keyword evidence="7 17" id="KW-0560">Oxidoreductase</keyword>
<evidence type="ECO:0000256" key="6">
    <source>
        <dbReference type="ARBA" id="ARBA00022837"/>
    </source>
</evidence>
<evidence type="ECO:0000256" key="17">
    <source>
        <dbReference type="RuleBase" id="RU362060"/>
    </source>
</evidence>
<dbReference type="GO" id="GO:0140825">
    <property type="term" value="F:lactoperoxidase activity"/>
    <property type="evidence" value="ECO:0007669"/>
    <property type="project" value="UniProtKB-EC"/>
</dbReference>
<evidence type="ECO:0000256" key="10">
    <source>
        <dbReference type="ARBA" id="ARBA00023180"/>
    </source>
</evidence>
<dbReference type="GO" id="GO:0009505">
    <property type="term" value="C:plant-type cell wall"/>
    <property type="evidence" value="ECO:0000318"/>
    <property type="project" value="GO_Central"/>
</dbReference>
<feature type="binding site" evidence="14">
    <location>
        <position position="92"/>
    </location>
    <ligand>
        <name>Ca(2+)</name>
        <dbReference type="ChEBI" id="CHEBI:29108"/>
        <label>1</label>
    </ligand>
</feature>
<dbReference type="EC" id="1.11.1.7" evidence="2 17"/>
<dbReference type="InterPro" id="IPR019794">
    <property type="entry name" value="Peroxidases_AS"/>
</dbReference>